<keyword evidence="1" id="KW-0812">Transmembrane</keyword>
<keyword evidence="3" id="KW-1185">Reference proteome</keyword>
<accession>A0ABU5DNM9</accession>
<evidence type="ECO:0000313" key="2">
    <source>
        <dbReference type="EMBL" id="MDY0747919.1"/>
    </source>
</evidence>
<dbReference type="Proteomes" id="UP001285263">
    <property type="component" value="Unassembled WGS sequence"/>
</dbReference>
<proteinExistence type="predicted"/>
<evidence type="ECO:0000256" key="1">
    <source>
        <dbReference type="SAM" id="Phobius"/>
    </source>
</evidence>
<dbReference type="EMBL" id="JAXCLA010000009">
    <property type="protein sequence ID" value="MDY0747919.1"/>
    <property type="molecule type" value="Genomic_DNA"/>
</dbReference>
<feature type="transmembrane region" description="Helical" evidence="1">
    <location>
        <begin position="69"/>
        <end position="92"/>
    </location>
</feature>
<sequence length="101" mass="10455">MKPAVKSAVESALVALLAAGCCLWFLISAANLEDPPAARMAFLGIGLGCSIVAHWTFMGVVLKRSGRGLFPWMLAIVLMGPVGTAALLALLASEDNQQTAA</sequence>
<reference evidence="2 3" key="1">
    <citation type="submission" date="2023-11" db="EMBL/GenBank/DDBJ databases">
        <title>Paucibacter sp. nov., isolated from fresh soil in Korea.</title>
        <authorList>
            <person name="Le N.T.T."/>
        </authorList>
    </citation>
    <scope>NUCLEOTIDE SEQUENCE [LARGE SCALE GENOMIC DNA]</scope>
    <source>
        <strain evidence="2 3">R3-3</strain>
    </source>
</reference>
<evidence type="ECO:0000313" key="3">
    <source>
        <dbReference type="Proteomes" id="UP001285263"/>
    </source>
</evidence>
<dbReference type="PROSITE" id="PS51257">
    <property type="entry name" value="PROKAR_LIPOPROTEIN"/>
    <property type="match status" value="1"/>
</dbReference>
<keyword evidence="1" id="KW-1133">Transmembrane helix</keyword>
<gene>
    <name evidence="2" type="ORF">SNE35_25680</name>
</gene>
<feature type="transmembrane region" description="Helical" evidence="1">
    <location>
        <begin position="42"/>
        <end position="62"/>
    </location>
</feature>
<protein>
    <submittedName>
        <fullName evidence="2">Uncharacterized protein</fullName>
    </submittedName>
</protein>
<keyword evidence="1" id="KW-0472">Membrane</keyword>
<comment type="caution">
    <text evidence="2">The sequence shown here is derived from an EMBL/GenBank/DDBJ whole genome shotgun (WGS) entry which is preliminary data.</text>
</comment>
<organism evidence="2 3">
    <name type="scientific">Roseateles agri</name>
    <dbReference type="NCBI Taxonomy" id="3098619"/>
    <lineage>
        <taxon>Bacteria</taxon>
        <taxon>Pseudomonadati</taxon>
        <taxon>Pseudomonadota</taxon>
        <taxon>Betaproteobacteria</taxon>
        <taxon>Burkholderiales</taxon>
        <taxon>Sphaerotilaceae</taxon>
        <taxon>Roseateles</taxon>
    </lineage>
</organism>
<name>A0ABU5DNM9_9BURK</name>